<protein>
    <submittedName>
        <fullName evidence="2">Glycosyltransferase</fullName>
    </submittedName>
</protein>
<reference evidence="3" key="1">
    <citation type="journal article" date="2019" name="Int. J. Syst. Evol. Microbiol.">
        <title>The Global Catalogue of Microorganisms (GCM) 10K type strain sequencing project: providing services to taxonomists for standard genome sequencing and annotation.</title>
        <authorList>
            <consortium name="The Broad Institute Genomics Platform"/>
            <consortium name="The Broad Institute Genome Sequencing Center for Infectious Disease"/>
            <person name="Wu L."/>
            <person name="Ma J."/>
        </authorList>
    </citation>
    <scope>NUCLEOTIDE SEQUENCE [LARGE SCALE GENOMIC DNA]</scope>
    <source>
        <strain evidence="3">YIM 94188</strain>
    </source>
</reference>
<organism evidence="2 3">
    <name type="scientific">Nocardioides vastitatis</name>
    <dbReference type="NCBI Taxonomy" id="2568655"/>
    <lineage>
        <taxon>Bacteria</taxon>
        <taxon>Bacillati</taxon>
        <taxon>Actinomycetota</taxon>
        <taxon>Actinomycetes</taxon>
        <taxon>Propionibacteriales</taxon>
        <taxon>Nocardioidaceae</taxon>
        <taxon>Nocardioides</taxon>
    </lineage>
</organism>
<dbReference type="PANTHER" id="PTHR48050:SF13">
    <property type="entry name" value="STEROL 3-BETA-GLUCOSYLTRANSFERASE UGT80A2"/>
    <property type="match status" value="1"/>
</dbReference>
<dbReference type="InterPro" id="IPR002213">
    <property type="entry name" value="UDP_glucos_trans"/>
</dbReference>
<sequence>MRVLACSTTGAGHFTPMKPWLRAFAAAGHDVLVLGPPALEESVREWAFAPGAEADPAVVGPLWGRVYQLAPAEAKQMVEGEIFTRHNAGAMLDPVGAVIDDFQPDLVLRDPMEWASAVCAGRAGVPQVRIAISLAAEDAQLLSMASPILEDWEPGTTELVAASPFLTRFPASLDPPIYPATARYRFAEETHRSVAPDFVYATLGTVAPTMNHLLPWYGVLTAALEPLPVRALLTVGKDLDPGIVTPAASNVDVRAWADHAAVLSEAAVIVHHGGSGTTLDALAAGTPQVVVPLFADQNANAVAIDTAGVGFAAGGQPFVMRMPEDGDVELVRATVEQALVTPAIARRAEKVAGEIRALPPLDVALLD</sequence>
<evidence type="ECO:0000259" key="1">
    <source>
        <dbReference type="Pfam" id="PF06722"/>
    </source>
</evidence>
<feature type="domain" description="Erythromycin biosynthesis protein CIII-like C-terminal" evidence="1">
    <location>
        <begin position="250"/>
        <end position="359"/>
    </location>
</feature>
<dbReference type="InterPro" id="IPR050426">
    <property type="entry name" value="Glycosyltransferase_28"/>
</dbReference>
<dbReference type="Pfam" id="PF06722">
    <property type="entry name" value="EryCIII-like_C"/>
    <property type="match status" value="1"/>
</dbReference>
<accession>A0ABW0ZPP9</accession>
<name>A0ABW0ZPP9_9ACTN</name>
<comment type="caution">
    <text evidence="2">The sequence shown here is derived from an EMBL/GenBank/DDBJ whole genome shotgun (WGS) entry which is preliminary data.</text>
</comment>
<keyword evidence="3" id="KW-1185">Reference proteome</keyword>
<dbReference type="RefSeq" id="WP_136434652.1">
    <property type="nucleotide sequence ID" value="NZ_JBHSNS010000009.1"/>
</dbReference>
<dbReference type="EMBL" id="JBHSNS010000009">
    <property type="protein sequence ID" value="MFC5730585.1"/>
    <property type="molecule type" value="Genomic_DNA"/>
</dbReference>
<gene>
    <name evidence="2" type="ORF">ACFPQB_16815</name>
</gene>
<proteinExistence type="predicted"/>
<dbReference type="CDD" id="cd03784">
    <property type="entry name" value="GT1_Gtf-like"/>
    <property type="match status" value="1"/>
</dbReference>
<dbReference type="InterPro" id="IPR010610">
    <property type="entry name" value="EryCIII-like_C"/>
</dbReference>
<dbReference type="SUPFAM" id="SSF53756">
    <property type="entry name" value="UDP-Glycosyltransferase/glycogen phosphorylase"/>
    <property type="match status" value="1"/>
</dbReference>
<evidence type="ECO:0000313" key="2">
    <source>
        <dbReference type="EMBL" id="MFC5730585.1"/>
    </source>
</evidence>
<dbReference type="Gene3D" id="3.40.50.2000">
    <property type="entry name" value="Glycogen Phosphorylase B"/>
    <property type="match status" value="2"/>
</dbReference>
<evidence type="ECO:0000313" key="3">
    <source>
        <dbReference type="Proteomes" id="UP001596072"/>
    </source>
</evidence>
<dbReference type="Proteomes" id="UP001596072">
    <property type="component" value="Unassembled WGS sequence"/>
</dbReference>
<dbReference type="PANTHER" id="PTHR48050">
    <property type="entry name" value="STEROL 3-BETA-GLUCOSYLTRANSFERASE"/>
    <property type="match status" value="1"/>
</dbReference>